<feature type="transmembrane region" description="Helical" evidence="5">
    <location>
        <begin position="303"/>
        <end position="332"/>
    </location>
</feature>
<evidence type="ECO:0000256" key="1">
    <source>
        <dbReference type="ARBA" id="ARBA00008056"/>
    </source>
</evidence>
<evidence type="ECO:0000256" key="3">
    <source>
        <dbReference type="ARBA" id="ARBA00023004"/>
    </source>
</evidence>
<dbReference type="InterPro" id="IPR005123">
    <property type="entry name" value="Oxoglu/Fe-dep_dioxygenase_dom"/>
</dbReference>
<proteinExistence type="inferred from homology"/>
<sequence length="387" mass="43276">MTSSVAPLLQPRDNFSSVKLLAESPGLDSIPSSYAYFNTHPHESIASDPQVSIPVIDFSLLSSNNPDQRLQAIRDLGRACQDWGFFMRVQVVNHGIPESLMNAIFDVTNEFFNLAEEEKMGYETKHVLDPIRYGTSFNASKEQIFLWRDFLKVFVHPDFHCPRSPRVFSELLEEYAKRTRGVARELLGGISQSLGLEEGYIAKLLDFDSGVQIYVANYYPPCPQPELAMGIAPHSDHGLLTLLLQNGVGGLQIQHNGTWVNVNALPNSFLVNTGDQLEAITREAREFELGQSRYYATLVSNAFLWQFFLLGAIGVTFLVSALLSGIVIATLLPVTESLAVLFFHERFPVEKGISLALSLWGFLSYFYGELQEIKKKKKEVELGSVCT</sequence>
<keyword evidence="5" id="KW-0812">Transmembrane</keyword>
<dbReference type="PANTHER" id="PTHR47991">
    <property type="entry name" value="OXOGLUTARATE/IRON-DEPENDENT DIOXYGENASE"/>
    <property type="match status" value="1"/>
</dbReference>
<dbReference type="Gene3D" id="2.60.120.330">
    <property type="entry name" value="B-lactam Antibiotic, Isopenicillin N Synthase, Chain"/>
    <property type="match status" value="1"/>
</dbReference>
<dbReference type="SUPFAM" id="SSF51197">
    <property type="entry name" value="Clavaminate synthase-like"/>
    <property type="match status" value="1"/>
</dbReference>
<dbReference type="GeneID" id="113731638"/>
<keyword evidence="4" id="KW-0560">Oxidoreductase</keyword>
<name>A0ABM4WVB3_COFAR</name>
<gene>
    <name evidence="8" type="primary">LOC113731638</name>
</gene>
<keyword evidence="2 4" id="KW-0479">Metal-binding</keyword>
<keyword evidence="7" id="KW-1185">Reference proteome</keyword>
<evidence type="ECO:0000256" key="5">
    <source>
        <dbReference type="SAM" id="Phobius"/>
    </source>
</evidence>
<accession>A0ABM4WVB3</accession>
<dbReference type="Proteomes" id="UP001652660">
    <property type="component" value="Chromosome 2e"/>
</dbReference>
<evidence type="ECO:0000256" key="2">
    <source>
        <dbReference type="ARBA" id="ARBA00022723"/>
    </source>
</evidence>
<feature type="domain" description="Fe2OG dioxygenase" evidence="6">
    <location>
        <begin position="206"/>
        <end position="363"/>
    </location>
</feature>
<dbReference type="InterPro" id="IPR027443">
    <property type="entry name" value="IPNS-like_sf"/>
</dbReference>
<protein>
    <submittedName>
        <fullName evidence="8">2-oxoglutarate-dependent dioxygenase 19-like isoform X3</fullName>
    </submittedName>
</protein>
<dbReference type="Pfam" id="PF14226">
    <property type="entry name" value="DIOX_N"/>
    <property type="match status" value="1"/>
</dbReference>
<keyword evidence="5" id="KW-0472">Membrane</keyword>
<organism evidence="7 8">
    <name type="scientific">Coffea arabica</name>
    <name type="common">Arabian coffee</name>
    <dbReference type="NCBI Taxonomy" id="13443"/>
    <lineage>
        <taxon>Eukaryota</taxon>
        <taxon>Viridiplantae</taxon>
        <taxon>Streptophyta</taxon>
        <taxon>Embryophyta</taxon>
        <taxon>Tracheophyta</taxon>
        <taxon>Spermatophyta</taxon>
        <taxon>Magnoliopsida</taxon>
        <taxon>eudicotyledons</taxon>
        <taxon>Gunneridae</taxon>
        <taxon>Pentapetalae</taxon>
        <taxon>asterids</taxon>
        <taxon>lamiids</taxon>
        <taxon>Gentianales</taxon>
        <taxon>Rubiaceae</taxon>
        <taxon>Ixoroideae</taxon>
        <taxon>Gardenieae complex</taxon>
        <taxon>Bertiereae - Coffeeae clade</taxon>
        <taxon>Coffeeae</taxon>
        <taxon>Coffea</taxon>
    </lineage>
</organism>
<evidence type="ECO:0000256" key="4">
    <source>
        <dbReference type="RuleBase" id="RU003682"/>
    </source>
</evidence>
<evidence type="ECO:0000313" key="7">
    <source>
        <dbReference type="Proteomes" id="UP001652660"/>
    </source>
</evidence>
<keyword evidence="5" id="KW-1133">Transmembrane helix</keyword>
<evidence type="ECO:0000313" key="8">
    <source>
        <dbReference type="RefSeq" id="XP_071935713.1"/>
    </source>
</evidence>
<reference evidence="8" key="1">
    <citation type="submission" date="2025-08" db="UniProtKB">
        <authorList>
            <consortium name="RefSeq"/>
        </authorList>
    </citation>
    <scope>IDENTIFICATION</scope>
    <source>
        <tissue evidence="8">Leaves</tissue>
    </source>
</reference>
<comment type="similarity">
    <text evidence="1 4">Belongs to the iron/ascorbate-dependent oxidoreductase family.</text>
</comment>
<keyword evidence="3 4" id="KW-0408">Iron</keyword>
<dbReference type="RefSeq" id="XP_071935713.1">
    <property type="nucleotide sequence ID" value="XM_072079612.1"/>
</dbReference>
<dbReference type="Pfam" id="PF16913">
    <property type="entry name" value="PUNUT"/>
    <property type="match status" value="1"/>
</dbReference>
<evidence type="ECO:0000259" key="6">
    <source>
        <dbReference type="PROSITE" id="PS51471"/>
    </source>
</evidence>
<dbReference type="InterPro" id="IPR026992">
    <property type="entry name" value="DIOX_N"/>
</dbReference>
<dbReference type="InterPro" id="IPR050295">
    <property type="entry name" value="Plant_2OG-oxidoreductases"/>
</dbReference>
<feature type="transmembrane region" description="Helical" evidence="5">
    <location>
        <begin position="352"/>
        <end position="368"/>
    </location>
</feature>
<dbReference type="PROSITE" id="PS51471">
    <property type="entry name" value="FE2OG_OXY"/>
    <property type="match status" value="1"/>
</dbReference>